<evidence type="ECO:0000256" key="1">
    <source>
        <dbReference type="ARBA" id="ARBA00022801"/>
    </source>
</evidence>
<dbReference type="Pfam" id="PF15979">
    <property type="entry name" value="Glyco_hydro_115"/>
    <property type="match status" value="1"/>
</dbReference>
<dbReference type="PANTHER" id="PTHR37842">
    <property type="match status" value="1"/>
</dbReference>
<gene>
    <name evidence="2" type="ORF">H5S40_00555</name>
</gene>
<proteinExistence type="predicted"/>
<dbReference type="InterPro" id="IPR042301">
    <property type="entry name" value="GH115_sf"/>
</dbReference>
<protein>
    <submittedName>
        <fullName evidence="2">Glycosyl hydrolase 115 family protein</fullName>
    </submittedName>
</protein>
<dbReference type="SUPFAM" id="SSF55545">
    <property type="entry name" value="beta-N-acetylhexosaminidase-like domain"/>
    <property type="match status" value="1"/>
</dbReference>
<dbReference type="EMBL" id="JACIVC010000013">
    <property type="protein sequence ID" value="MBB1068694.1"/>
    <property type="molecule type" value="Genomic_DNA"/>
</dbReference>
<organism evidence="2 3">
    <name type="scientific">Limosilactobacillus albertensis</name>
    <dbReference type="NCBI Taxonomy" id="2759752"/>
    <lineage>
        <taxon>Bacteria</taxon>
        <taxon>Bacillati</taxon>
        <taxon>Bacillota</taxon>
        <taxon>Bacilli</taxon>
        <taxon>Lactobacillales</taxon>
        <taxon>Lactobacillaceae</taxon>
        <taxon>Limosilactobacillus</taxon>
    </lineage>
</organism>
<dbReference type="Gene3D" id="3.20.20.520">
    <property type="entry name" value="Glycosyl hydrolase family 115"/>
    <property type="match status" value="1"/>
</dbReference>
<dbReference type="GO" id="GO:0005975">
    <property type="term" value="P:carbohydrate metabolic process"/>
    <property type="evidence" value="ECO:0007669"/>
    <property type="project" value="UniProtKB-ARBA"/>
</dbReference>
<comment type="caution">
    <text evidence="2">The sequence shown here is derived from an EMBL/GenBank/DDBJ whole genome shotgun (WGS) entry which is preliminary data.</text>
</comment>
<accession>A0A7W3TPX6</accession>
<evidence type="ECO:0000313" key="2">
    <source>
        <dbReference type="EMBL" id="MBB1068694.1"/>
    </source>
</evidence>
<sequence length="683" mass="78868">MTTAGFEISRNTQVTISDVTNPILKNAQAILQRDIGKTTFASKEQNEICLVLDHDAVSQSEKYDFNLEEGKVIIKSTSSIGVMYGALAVSRSVLGIDDFWYWMDTPVDRKESILWTNFNLHLQKYKTKYRGWFINDELLLMKWEDHDSNSYVWQRAFETALRVGCNVIIPGTDLTSHKNRQTASEYGLIIAQHHAEPLGAAMFARKYPNLTASYIKYPNLFRQLWKDAILAQRGLKVVYSLGFRGQGDKPFWEDDDSREWTKKAISRVINQIIKEQYEMVKKYDPDAPMAINIYGELTGLYRDGLLELPDDVIEIWADSGYGKMVSRRQGTDNPRVPILNVPNPHHRQRGLYCHAGFHDLQASNFLGLMSNSPAFVSSELCKARQNNMDTIELVNTGNIKPHILYLREYAKSWREDYQERSLTEILSEYVETYYSESRDRLVQYYKQYWENVVQYGEHEDETAGDEFAPFLIRRIIQAWVTPNGKLTDAGWLVNEGSLSADLKKIKAMVEPSLPGWAALIRNLEILLLEMKDQHNCNVLYGDLYMSAINQSAGLHALVNLIKAYETTQEAHEKDDLIYAFLQADNAVRMMNKILVVIKNNPSPKWRDFYENDADNDVPLTVKKLKFLRQYLRNLGDTADEDDWERRFVKLPGDARVMTLWTTHREMSDAKLADKLREILIDKL</sequence>
<dbReference type="PANTHER" id="PTHR37842:SF2">
    <property type="entry name" value="GYLCOSYL HYDROLASE 115 C-TERMINAL DOMAIN-CONTAINING PROTEIN"/>
    <property type="match status" value="1"/>
</dbReference>
<dbReference type="RefSeq" id="WP_182597444.1">
    <property type="nucleotide sequence ID" value="NZ_JACIVC010000013.1"/>
</dbReference>
<reference evidence="2 3" key="1">
    <citation type="submission" date="2020-07" db="EMBL/GenBank/DDBJ databases">
        <title>Description of Limosilactobacillus balticus sp. nov., Limosilactobacillus agrestis sp. nov., Limosilactobacillus albertensis sp. nov., Limosilactobacillus rudii sp. nov., Limosilactobacillus fastidiosus sp. nov., five novel Limosilactobacillus species isolated from the vertebrate gastrointestinal tract, and proposal of 6 subspecies of Limosilactobacillus reuteri adapted to the gastrointestinal tract of specific vertebrate hosts.</title>
        <authorList>
            <person name="Li F."/>
            <person name="Cheng C."/>
            <person name="Zheng J."/>
            <person name="Quevedo R.M."/>
            <person name="Li J."/>
            <person name="Roos S."/>
            <person name="Gaenzle M.G."/>
            <person name="Walter J."/>
        </authorList>
    </citation>
    <scope>NUCLEOTIDE SEQUENCE [LARGE SCALE GENOMIC DNA]</scope>
    <source>
        <strain evidence="2 3">RRLNB_1_1</strain>
    </source>
</reference>
<dbReference type="Proteomes" id="UP000518316">
    <property type="component" value="Unassembled WGS sequence"/>
</dbReference>
<dbReference type="GO" id="GO:0016787">
    <property type="term" value="F:hydrolase activity"/>
    <property type="evidence" value="ECO:0007669"/>
    <property type="project" value="UniProtKB-KW"/>
</dbReference>
<evidence type="ECO:0000313" key="3">
    <source>
        <dbReference type="Proteomes" id="UP000518316"/>
    </source>
</evidence>
<dbReference type="AlphaFoldDB" id="A0A7W3TPX6"/>
<name>A0A7W3TPX6_9LACO</name>
<dbReference type="InterPro" id="IPR029018">
    <property type="entry name" value="Hex-like_dom2"/>
</dbReference>
<keyword evidence="3" id="KW-1185">Reference proteome</keyword>
<dbReference type="Gene3D" id="3.30.379.10">
    <property type="entry name" value="Chitobiase/beta-hexosaminidase domain 2-like"/>
    <property type="match status" value="1"/>
</dbReference>
<dbReference type="InterPro" id="IPR031924">
    <property type="entry name" value="GH115"/>
</dbReference>
<keyword evidence="1 2" id="KW-0378">Hydrolase</keyword>